<feature type="domain" description="Amidohydrolase-related" evidence="1">
    <location>
        <begin position="76"/>
        <end position="251"/>
    </location>
</feature>
<keyword evidence="3" id="KW-1185">Reference proteome</keyword>
<dbReference type="Gene3D" id="3.30.110.90">
    <property type="entry name" value="Amidohydrolase"/>
    <property type="match status" value="1"/>
</dbReference>
<dbReference type="PANTHER" id="PTHR43135:SF3">
    <property type="entry name" value="ALPHA-D-RIBOSE 1-METHYLPHOSPHONATE 5-TRIPHOSPHATE DIPHOSPHATASE"/>
    <property type="match status" value="1"/>
</dbReference>
<dbReference type="EMBL" id="NBWU01000002">
    <property type="protein sequence ID" value="PCE64645.1"/>
    <property type="molecule type" value="Genomic_DNA"/>
</dbReference>
<dbReference type="Pfam" id="PF01979">
    <property type="entry name" value="Amidohydro_1"/>
    <property type="match status" value="2"/>
</dbReference>
<dbReference type="PANTHER" id="PTHR43135">
    <property type="entry name" value="ALPHA-D-RIBOSE 1-METHYLPHOSPHONATE 5-TRIPHOSPHATE DIPHOSPHATASE"/>
    <property type="match status" value="1"/>
</dbReference>
<dbReference type="Gene3D" id="2.30.40.10">
    <property type="entry name" value="Urease, subunit C, domain 1"/>
    <property type="match status" value="1"/>
</dbReference>
<gene>
    <name evidence="2" type="ORF">B7P33_05585</name>
</gene>
<dbReference type="InterPro" id="IPR011059">
    <property type="entry name" value="Metal-dep_hydrolase_composite"/>
</dbReference>
<dbReference type="GO" id="GO:0016810">
    <property type="term" value="F:hydrolase activity, acting on carbon-nitrogen (but not peptide) bonds"/>
    <property type="evidence" value="ECO:0007669"/>
    <property type="project" value="InterPro"/>
</dbReference>
<comment type="caution">
    <text evidence="2">The sequence shown here is derived from an EMBL/GenBank/DDBJ whole genome shotgun (WGS) entry which is preliminary data.</text>
</comment>
<dbReference type="InterPro" id="IPR006680">
    <property type="entry name" value="Amidohydro-rel"/>
</dbReference>
<dbReference type="RefSeq" id="WP_097439926.1">
    <property type="nucleotide sequence ID" value="NZ_KZ300476.1"/>
</dbReference>
<dbReference type="Proteomes" id="UP000219559">
    <property type="component" value="Unassembled WGS sequence"/>
</dbReference>
<dbReference type="InterPro" id="IPR032466">
    <property type="entry name" value="Metal_Hydrolase"/>
</dbReference>
<sequence length="458" mass="50596">MRNLLFLSLVLTFSCGGPNTPTYDVLIKNAQVLQLDSGTYRTLSLGITNGRIENVIPPSELSLVSTKEIIDAKGKYALPGLWDNHVHFRGGENLVQANANLLPFYLDYGITTVRDAGGDLTSHVRLWQKEIEEATRMGPTIFTSGPKIDGKSPTWAGSFEVANPQDIVKSLDSLQKLKVDFVKLYDSTIDGALYLETIREAEKRGMKVTGHLPYSIPVNEAIDAGLDGIEHLYFVLKACSSKETEITAAIQDGSMGFWEALPLLLESYEETTAQAFFNKLKDKGVFVVPTLHIGHTLSYLDEIDHSQDAFLSKLPQDFIDTYQGRISRFERSSTETREKRKALDTFFQQLTYKLYTAGVPLLAGSDNGAYNAYVYPGISLHLELAAMVKTGIPPLDALKSSFVNGPDLLDKDAFGSLEQGKIADILLLNSDPLQQIESLQDIYLTLKSGVPYNPQAKN</sequence>
<evidence type="ECO:0000259" key="1">
    <source>
        <dbReference type="Pfam" id="PF01979"/>
    </source>
</evidence>
<accession>A0A2A4GA61</accession>
<proteinExistence type="predicted"/>
<dbReference type="OrthoDB" id="9815657at2"/>
<reference evidence="2 3" key="1">
    <citation type="submission" date="2017-04" db="EMBL/GenBank/DDBJ databases">
        <title>A new member of the family Flavobacteriaceae isolated from ascidians.</title>
        <authorList>
            <person name="Chen L."/>
        </authorList>
    </citation>
    <scope>NUCLEOTIDE SEQUENCE [LARGE SCALE GENOMIC DNA]</scope>
    <source>
        <strain evidence="2 3">HQA918</strain>
    </source>
</reference>
<dbReference type="SUPFAM" id="SSF51556">
    <property type="entry name" value="Metallo-dependent hydrolases"/>
    <property type="match status" value="1"/>
</dbReference>
<dbReference type="Gene3D" id="1.20.58.520">
    <property type="entry name" value="Amidohydrolase"/>
    <property type="match status" value="1"/>
</dbReference>
<dbReference type="SUPFAM" id="SSF51338">
    <property type="entry name" value="Composite domain of metallo-dependent hydrolases"/>
    <property type="match status" value="1"/>
</dbReference>
<keyword evidence="2" id="KW-0378">Hydrolase</keyword>
<evidence type="ECO:0000313" key="3">
    <source>
        <dbReference type="Proteomes" id="UP000219559"/>
    </source>
</evidence>
<organism evidence="2 3">
    <name type="scientific">Sediminicola luteus</name>
    <dbReference type="NCBI Taxonomy" id="319238"/>
    <lineage>
        <taxon>Bacteria</taxon>
        <taxon>Pseudomonadati</taxon>
        <taxon>Bacteroidota</taxon>
        <taxon>Flavobacteriia</taxon>
        <taxon>Flavobacteriales</taxon>
        <taxon>Flavobacteriaceae</taxon>
        <taxon>Sediminicola</taxon>
    </lineage>
</organism>
<evidence type="ECO:0000313" key="2">
    <source>
        <dbReference type="EMBL" id="PCE64645.1"/>
    </source>
</evidence>
<protein>
    <submittedName>
        <fullName evidence="2">Amidohydrolase</fullName>
    </submittedName>
</protein>
<dbReference type="AlphaFoldDB" id="A0A2A4GA61"/>
<dbReference type="InterPro" id="IPR051781">
    <property type="entry name" value="Metallo-dep_Hydrolase"/>
</dbReference>
<feature type="domain" description="Amidohydrolase-related" evidence="1">
    <location>
        <begin position="353"/>
        <end position="449"/>
    </location>
</feature>
<name>A0A2A4GA61_9FLAO</name>
<dbReference type="PROSITE" id="PS51257">
    <property type="entry name" value="PROKAR_LIPOPROTEIN"/>
    <property type="match status" value="1"/>
</dbReference>
<dbReference type="Gene3D" id="3.40.50.10910">
    <property type="entry name" value="Amidohydrolase"/>
    <property type="match status" value="1"/>
</dbReference>